<comment type="caution">
    <text evidence="1">The sequence shown here is derived from an EMBL/GenBank/DDBJ whole genome shotgun (WGS) entry which is preliminary data.</text>
</comment>
<sequence length="151" mass="16953">MSNSAYAHNTQQASFNVVLNGTESYIDLYLSQYGVEQALKASQPSSDSNDTDSTAFKQRLIKHIKDNTRLFVNGSIITYGMGMLKLGSHETRARLKLNNVPEVISQIEAKVTCFSNNTHQVNVLSITHNGTKKRYRLSDENKYEIAFSWAS</sequence>
<name>A0A4U0ZD56_9ALTE</name>
<keyword evidence="2" id="KW-1185">Reference proteome</keyword>
<dbReference type="RefSeq" id="WP_136781525.1">
    <property type="nucleotide sequence ID" value="NZ_SWCO01000003.1"/>
</dbReference>
<dbReference type="OrthoDB" id="1450721at2"/>
<proteinExistence type="predicted"/>
<reference evidence="1 2" key="1">
    <citation type="submission" date="2019-04" db="EMBL/GenBank/DDBJ databases">
        <title>Alteromonas portus sp. nov., an alginate lyase-excreting marine bacterium.</title>
        <authorList>
            <person name="Huang H."/>
            <person name="Mo K."/>
            <person name="Bao S."/>
        </authorList>
    </citation>
    <scope>NUCLEOTIDE SEQUENCE [LARGE SCALE GENOMIC DNA]</scope>
    <source>
        <strain evidence="1 2">HB161718</strain>
    </source>
</reference>
<evidence type="ECO:0000313" key="1">
    <source>
        <dbReference type="EMBL" id="TKB03807.1"/>
    </source>
</evidence>
<dbReference type="EMBL" id="SWCO01000003">
    <property type="protein sequence ID" value="TKB03807.1"/>
    <property type="molecule type" value="Genomic_DNA"/>
</dbReference>
<dbReference type="AlphaFoldDB" id="A0A4U0ZD56"/>
<protein>
    <submittedName>
        <fullName evidence="1">Uncharacterized protein</fullName>
    </submittedName>
</protein>
<evidence type="ECO:0000313" key="2">
    <source>
        <dbReference type="Proteomes" id="UP000305471"/>
    </source>
</evidence>
<accession>A0A4U0ZD56</accession>
<dbReference type="Proteomes" id="UP000305471">
    <property type="component" value="Unassembled WGS sequence"/>
</dbReference>
<gene>
    <name evidence="1" type="ORF">E5672_06905</name>
</gene>
<organism evidence="1 2">
    <name type="scientific">Alteromonas portus</name>
    <dbReference type="NCBI Taxonomy" id="2565549"/>
    <lineage>
        <taxon>Bacteria</taxon>
        <taxon>Pseudomonadati</taxon>
        <taxon>Pseudomonadota</taxon>
        <taxon>Gammaproteobacteria</taxon>
        <taxon>Alteromonadales</taxon>
        <taxon>Alteromonadaceae</taxon>
        <taxon>Alteromonas/Salinimonas group</taxon>
        <taxon>Alteromonas</taxon>
    </lineage>
</organism>